<keyword evidence="5" id="KW-1185">Reference proteome</keyword>
<feature type="signal peptide" evidence="2">
    <location>
        <begin position="1"/>
        <end position="26"/>
    </location>
</feature>
<dbReference type="PANTHER" id="PTHR46825:SF9">
    <property type="entry name" value="BETA-LACTAMASE-RELATED DOMAIN-CONTAINING PROTEIN"/>
    <property type="match status" value="1"/>
</dbReference>
<keyword evidence="1" id="KW-0812">Transmembrane</keyword>
<dbReference type="PANTHER" id="PTHR46825">
    <property type="entry name" value="D-ALANYL-D-ALANINE-CARBOXYPEPTIDASE/ENDOPEPTIDASE AMPH"/>
    <property type="match status" value="1"/>
</dbReference>
<reference evidence="4" key="1">
    <citation type="submission" date="2023-07" db="EMBL/GenBank/DDBJ databases">
        <title>Fictibacillus sp. isolated from freshwater pond.</title>
        <authorList>
            <person name="Kirdat K."/>
            <person name="Bhat A."/>
            <person name="Mourya A."/>
            <person name="Yadav A."/>
        </authorList>
    </citation>
    <scope>NUCLEOTIDE SEQUENCE</scope>
    <source>
        <strain evidence="4">NE201</strain>
    </source>
</reference>
<comment type="caution">
    <text evidence="4">The sequence shown here is derived from an EMBL/GenBank/DDBJ whole genome shotgun (WGS) entry which is preliminary data.</text>
</comment>
<evidence type="ECO:0000259" key="3">
    <source>
        <dbReference type="Pfam" id="PF00144"/>
    </source>
</evidence>
<proteinExistence type="predicted"/>
<dbReference type="InterPro" id="IPR001466">
    <property type="entry name" value="Beta-lactam-related"/>
</dbReference>
<dbReference type="Gene3D" id="3.40.710.10">
    <property type="entry name" value="DD-peptidase/beta-lactamase superfamily"/>
    <property type="match status" value="1"/>
</dbReference>
<dbReference type="RefSeq" id="WP_301165099.1">
    <property type="nucleotide sequence ID" value="NZ_JAUHTR010000002.1"/>
</dbReference>
<dbReference type="InterPro" id="IPR012338">
    <property type="entry name" value="Beta-lactam/transpept-like"/>
</dbReference>
<keyword evidence="2" id="KW-0732">Signal</keyword>
<sequence length="625" mass="71275">MPKKIILLVSLLAVILLITSVTPAYASRERPVFHEGNIGKFAEQYFSDTERKKNGVTGAVFTFVHGNNVIYNKGFGYADVPGQEPVDPIQTSFRIGSVSKLFLGTVAMQLAEEGKVDLDKDINQYLSSFQIPQTYRQPITLHHLLTHSAGFDDDLNGFAEASYKNRQKLGSYVKNEVPDRVYPPGKVISYSNYGISLAAYVLQEAADNPYADLMQRKVLRPLGMKTSRPYLTSDRIPHLAKEYALKGGQYKPLPLYDNNVFPAASITSTGQDMARFMLAHKRSAQHKSNVLFKRSNEQMYKTQLTAHEKIPGYTYTFHEKLQDGQRFLEHNGDMAATHSYLMISPEHDFAFFYSYTSIGKPLPIEQDFYETFFPVQQSEELHTTVSKKALERYEGAYLYNRYARKEFTKFQLLLAPPLKVKATEEGLLFTMGGKEELFRPHHGKLFKSDHNDYVLMDEYQKGDVEAVTYLGGRFEKVPWYFVSYGHHAWVIYTAAGTILLYFLYFLAKQIVRLFKRTHQSNSLLDHTAFAMTMSFVLFLSGFLYAAGSVDTLWELTFSVPLILKIAMLMPLLAFVFTGILIYLLIKCWNSHGMHLIQKAVYSLLVISSIVLLFILNDFNLAGLRY</sequence>
<gene>
    <name evidence="4" type="ORF">QYB97_06145</name>
</gene>
<feature type="transmembrane region" description="Helical" evidence="1">
    <location>
        <begin position="489"/>
        <end position="507"/>
    </location>
</feature>
<keyword evidence="1" id="KW-1133">Transmembrane helix</keyword>
<feature type="domain" description="Beta-lactamase-related" evidence="3">
    <location>
        <begin position="50"/>
        <end position="354"/>
    </location>
</feature>
<evidence type="ECO:0000313" key="4">
    <source>
        <dbReference type="EMBL" id="MDN4524045.1"/>
    </source>
</evidence>
<dbReference type="SUPFAM" id="SSF56601">
    <property type="entry name" value="beta-lactamase/transpeptidase-like"/>
    <property type="match status" value="1"/>
</dbReference>
<dbReference type="GO" id="GO:0016787">
    <property type="term" value="F:hydrolase activity"/>
    <property type="evidence" value="ECO:0007669"/>
    <property type="project" value="UniProtKB-KW"/>
</dbReference>
<evidence type="ECO:0000256" key="1">
    <source>
        <dbReference type="SAM" id="Phobius"/>
    </source>
</evidence>
<feature type="transmembrane region" description="Helical" evidence="1">
    <location>
        <begin position="595"/>
        <end position="615"/>
    </location>
</feature>
<keyword evidence="4" id="KW-0378">Hydrolase</keyword>
<feature type="transmembrane region" description="Helical" evidence="1">
    <location>
        <begin position="528"/>
        <end position="549"/>
    </location>
</feature>
<dbReference type="EC" id="3.1.1.103" evidence="4"/>
<evidence type="ECO:0000256" key="2">
    <source>
        <dbReference type="SAM" id="SignalP"/>
    </source>
</evidence>
<protein>
    <submittedName>
        <fullName evidence="4">Serine hydrolase domain-containing protein</fullName>
        <ecNumber evidence="4">3.1.1.103</ecNumber>
    </submittedName>
</protein>
<dbReference type="InterPro" id="IPR050491">
    <property type="entry name" value="AmpC-like"/>
</dbReference>
<keyword evidence="1" id="KW-0472">Membrane</keyword>
<evidence type="ECO:0000313" key="5">
    <source>
        <dbReference type="Proteomes" id="UP001172721"/>
    </source>
</evidence>
<accession>A0ABT8HU86</accession>
<name>A0ABT8HU86_9BACL</name>
<feature type="transmembrane region" description="Helical" evidence="1">
    <location>
        <begin position="561"/>
        <end position="583"/>
    </location>
</feature>
<feature type="chain" id="PRO_5045369814" evidence="2">
    <location>
        <begin position="27"/>
        <end position="625"/>
    </location>
</feature>
<organism evidence="4 5">
    <name type="scientific">Fictibacillus fluitans</name>
    <dbReference type="NCBI Taxonomy" id="3058422"/>
    <lineage>
        <taxon>Bacteria</taxon>
        <taxon>Bacillati</taxon>
        <taxon>Bacillota</taxon>
        <taxon>Bacilli</taxon>
        <taxon>Bacillales</taxon>
        <taxon>Fictibacillaceae</taxon>
        <taxon>Fictibacillus</taxon>
    </lineage>
</organism>
<dbReference type="EMBL" id="JAUHTR010000002">
    <property type="protein sequence ID" value="MDN4524045.1"/>
    <property type="molecule type" value="Genomic_DNA"/>
</dbReference>
<dbReference type="Pfam" id="PF00144">
    <property type="entry name" value="Beta-lactamase"/>
    <property type="match status" value="1"/>
</dbReference>
<dbReference type="Proteomes" id="UP001172721">
    <property type="component" value="Unassembled WGS sequence"/>
</dbReference>